<gene>
    <name evidence="2" type="ORF">NCCP1664_19210</name>
</gene>
<keyword evidence="1" id="KW-0472">Membrane</keyword>
<dbReference type="RefSeq" id="WP_149957022.1">
    <property type="nucleotide sequence ID" value="NZ_BKDJ01000009.1"/>
</dbReference>
<feature type="transmembrane region" description="Helical" evidence="1">
    <location>
        <begin position="130"/>
        <end position="147"/>
    </location>
</feature>
<keyword evidence="3" id="KW-1185">Reference proteome</keyword>
<evidence type="ECO:0000313" key="3">
    <source>
        <dbReference type="Proteomes" id="UP000325307"/>
    </source>
</evidence>
<feature type="transmembrane region" description="Helical" evidence="1">
    <location>
        <begin position="159"/>
        <end position="176"/>
    </location>
</feature>
<feature type="transmembrane region" description="Helical" evidence="1">
    <location>
        <begin position="105"/>
        <end position="124"/>
    </location>
</feature>
<dbReference type="Pfam" id="PF04307">
    <property type="entry name" value="YdjM"/>
    <property type="match status" value="1"/>
</dbReference>
<dbReference type="Proteomes" id="UP000325307">
    <property type="component" value="Unassembled WGS sequence"/>
</dbReference>
<dbReference type="InterPro" id="IPR007404">
    <property type="entry name" value="YdjM-like"/>
</dbReference>
<dbReference type="EMBL" id="BKDJ01000009">
    <property type="protein sequence ID" value="GER23425.1"/>
    <property type="molecule type" value="Genomic_DNA"/>
</dbReference>
<dbReference type="OrthoDB" id="3425909at2"/>
<sequence length="284" mass="29104">MMGGNHAATGAAAWIAVTSPFQVPLAALAGAAPWLPASVPLGLGLMDLSPAGVVTGAMVCAGAALAPDADHRHATIAQSLPPVSNAICAGIGNISGGHRNGTHSLLGIAAFSALALVASLWTVHTADFGTVYPGAGILAVLLIAFAVKALRFIPDRMQRVPWVIALPLGAFVAVNAPEEQYWFVLAVALGAAVHILGDMLTLGGCNLLWPMKVRRPRALGRVPVLKDVWKPSGRVAFPILGAAGSWREWLFGIPVAAYAVVGIGTAAYAWGRSGAQIALGLLRG</sequence>
<proteinExistence type="predicted"/>
<reference evidence="2 3" key="1">
    <citation type="submission" date="2019-09" db="EMBL/GenBank/DDBJ databases">
        <title>Arthrobacter zafarii sp. nov., a moderately thermotolerant and halotolerant actinobacterium isolated from Cholistan desert soil of Pakistan.</title>
        <authorList>
            <person name="Amin A."/>
            <person name="Ahmed I."/>
            <person name="Khalid N."/>
            <person name="Schumann P."/>
            <person name="Busse H.J."/>
            <person name="Khan I.U."/>
            <person name="Li S."/>
            <person name="Li W.J."/>
        </authorList>
    </citation>
    <scope>NUCLEOTIDE SEQUENCE [LARGE SCALE GENOMIC DNA]</scope>
    <source>
        <strain evidence="2 3">NCCP-1664</strain>
    </source>
</reference>
<name>A0A5A7NRP3_9MICC</name>
<keyword evidence="1" id="KW-1133">Transmembrane helix</keyword>
<feature type="transmembrane region" description="Helical" evidence="1">
    <location>
        <begin position="249"/>
        <end position="270"/>
    </location>
</feature>
<evidence type="ECO:0000256" key="1">
    <source>
        <dbReference type="SAM" id="Phobius"/>
    </source>
</evidence>
<organism evidence="2 3">
    <name type="scientific">Zafaria cholistanensis</name>
    <dbReference type="NCBI Taxonomy" id="1682741"/>
    <lineage>
        <taxon>Bacteria</taxon>
        <taxon>Bacillati</taxon>
        <taxon>Actinomycetota</taxon>
        <taxon>Actinomycetes</taxon>
        <taxon>Micrococcales</taxon>
        <taxon>Micrococcaceae</taxon>
        <taxon>Zafaria</taxon>
    </lineage>
</organism>
<accession>A0A5A7NRP3</accession>
<dbReference type="AlphaFoldDB" id="A0A5A7NRP3"/>
<feature type="transmembrane region" description="Helical" evidence="1">
    <location>
        <begin position="45"/>
        <end position="66"/>
    </location>
</feature>
<feature type="transmembrane region" description="Helical" evidence="1">
    <location>
        <begin position="182"/>
        <end position="209"/>
    </location>
</feature>
<protein>
    <submittedName>
        <fullName evidence="2">Membrane protein</fullName>
    </submittedName>
</protein>
<comment type="caution">
    <text evidence="2">The sequence shown here is derived from an EMBL/GenBank/DDBJ whole genome shotgun (WGS) entry which is preliminary data.</text>
</comment>
<evidence type="ECO:0000313" key="2">
    <source>
        <dbReference type="EMBL" id="GER23425.1"/>
    </source>
</evidence>
<keyword evidence="1" id="KW-0812">Transmembrane</keyword>